<proteinExistence type="predicted"/>
<name>A0A6G1I724_9PEZI</name>
<evidence type="ECO:0000259" key="5">
    <source>
        <dbReference type="PROSITE" id="PS50089"/>
    </source>
</evidence>
<evidence type="ECO:0000256" key="2">
    <source>
        <dbReference type="ARBA" id="ARBA00022771"/>
    </source>
</evidence>
<reference evidence="6" key="1">
    <citation type="journal article" date="2020" name="Stud. Mycol.">
        <title>101 Dothideomycetes genomes: a test case for predicting lifestyles and emergence of pathogens.</title>
        <authorList>
            <person name="Haridas S."/>
            <person name="Albert R."/>
            <person name="Binder M."/>
            <person name="Bloem J."/>
            <person name="Labutti K."/>
            <person name="Salamov A."/>
            <person name="Andreopoulos B."/>
            <person name="Baker S."/>
            <person name="Barry K."/>
            <person name="Bills G."/>
            <person name="Bluhm B."/>
            <person name="Cannon C."/>
            <person name="Castanera R."/>
            <person name="Culley D."/>
            <person name="Daum C."/>
            <person name="Ezra D."/>
            <person name="Gonzalez J."/>
            <person name="Henrissat B."/>
            <person name="Kuo A."/>
            <person name="Liang C."/>
            <person name="Lipzen A."/>
            <person name="Lutzoni F."/>
            <person name="Magnuson J."/>
            <person name="Mondo S."/>
            <person name="Nolan M."/>
            <person name="Ohm R."/>
            <person name="Pangilinan J."/>
            <person name="Park H.-J."/>
            <person name="Ramirez L."/>
            <person name="Alfaro M."/>
            <person name="Sun H."/>
            <person name="Tritt A."/>
            <person name="Yoshinaga Y."/>
            <person name="Zwiers L.-H."/>
            <person name="Turgeon B."/>
            <person name="Goodwin S."/>
            <person name="Spatafora J."/>
            <person name="Crous P."/>
            <person name="Grigoriev I."/>
        </authorList>
    </citation>
    <scope>NUCLEOTIDE SEQUENCE</scope>
    <source>
        <strain evidence="6">CBS 262.69</strain>
    </source>
</reference>
<dbReference type="Gene3D" id="3.30.40.10">
    <property type="entry name" value="Zinc/RING finger domain, C3HC4 (zinc finger)"/>
    <property type="match status" value="1"/>
</dbReference>
<keyword evidence="2 4" id="KW-0863">Zinc-finger</keyword>
<dbReference type="SUPFAM" id="SSF57850">
    <property type="entry name" value="RING/U-box"/>
    <property type="match status" value="1"/>
</dbReference>
<gene>
    <name evidence="6" type="ORF">EJ06DRAFT_554032</name>
</gene>
<evidence type="ECO:0000313" key="6">
    <source>
        <dbReference type="EMBL" id="KAF2403795.1"/>
    </source>
</evidence>
<dbReference type="EMBL" id="ML996689">
    <property type="protein sequence ID" value="KAF2403795.1"/>
    <property type="molecule type" value="Genomic_DNA"/>
</dbReference>
<dbReference type="InterPro" id="IPR017907">
    <property type="entry name" value="Znf_RING_CS"/>
</dbReference>
<dbReference type="OrthoDB" id="6105938at2759"/>
<dbReference type="Proteomes" id="UP000799640">
    <property type="component" value="Unassembled WGS sequence"/>
</dbReference>
<evidence type="ECO:0000256" key="3">
    <source>
        <dbReference type="ARBA" id="ARBA00022833"/>
    </source>
</evidence>
<dbReference type="GO" id="GO:0008270">
    <property type="term" value="F:zinc ion binding"/>
    <property type="evidence" value="ECO:0007669"/>
    <property type="project" value="UniProtKB-KW"/>
</dbReference>
<dbReference type="AlphaFoldDB" id="A0A6G1I724"/>
<feature type="domain" description="RING-type" evidence="5">
    <location>
        <begin position="28"/>
        <end position="70"/>
    </location>
</feature>
<evidence type="ECO:0000313" key="7">
    <source>
        <dbReference type="Proteomes" id="UP000799640"/>
    </source>
</evidence>
<evidence type="ECO:0000256" key="1">
    <source>
        <dbReference type="ARBA" id="ARBA00022723"/>
    </source>
</evidence>
<dbReference type="InterPro" id="IPR013083">
    <property type="entry name" value="Znf_RING/FYVE/PHD"/>
</dbReference>
<keyword evidence="1" id="KW-0479">Metal-binding</keyword>
<dbReference type="PROSITE" id="PS00518">
    <property type="entry name" value="ZF_RING_1"/>
    <property type="match status" value="1"/>
</dbReference>
<evidence type="ECO:0000256" key="4">
    <source>
        <dbReference type="PROSITE-ProRule" id="PRU00175"/>
    </source>
</evidence>
<sequence length="112" mass="12755">MPYARGPGNRGSSNDYCYETLLKPTKRCPGCNERPKYPKYPVGCYPCGHIYCCDCLERILRADQRCQAKKCNKKIDRVIVLKIQGLIEVTLNKDKGWDDGFLFLAQDGGRFA</sequence>
<protein>
    <recommendedName>
        <fullName evidence="5">RING-type domain-containing protein</fullName>
    </recommendedName>
</protein>
<organism evidence="6 7">
    <name type="scientific">Trichodelitschia bisporula</name>
    <dbReference type="NCBI Taxonomy" id="703511"/>
    <lineage>
        <taxon>Eukaryota</taxon>
        <taxon>Fungi</taxon>
        <taxon>Dikarya</taxon>
        <taxon>Ascomycota</taxon>
        <taxon>Pezizomycotina</taxon>
        <taxon>Dothideomycetes</taxon>
        <taxon>Dothideomycetes incertae sedis</taxon>
        <taxon>Phaeotrichales</taxon>
        <taxon>Phaeotrichaceae</taxon>
        <taxon>Trichodelitschia</taxon>
    </lineage>
</organism>
<dbReference type="InterPro" id="IPR001841">
    <property type="entry name" value="Znf_RING"/>
</dbReference>
<keyword evidence="7" id="KW-1185">Reference proteome</keyword>
<dbReference type="PROSITE" id="PS50089">
    <property type="entry name" value="ZF_RING_2"/>
    <property type="match status" value="1"/>
</dbReference>
<keyword evidence="3" id="KW-0862">Zinc</keyword>
<accession>A0A6G1I724</accession>